<dbReference type="Proteomes" id="UP001054945">
    <property type="component" value="Unassembled WGS sequence"/>
</dbReference>
<keyword evidence="2" id="KW-1185">Reference proteome</keyword>
<evidence type="ECO:0000313" key="1">
    <source>
        <dbReference type="EMBL" id="GIX77834.1"/>
    </source>
</evidence>
<comment type="caution">
    <text evidence="1">The sequence shown here is derived from an EMBL/GenBank/DDBJ whole genome shotgun (WGS) entry which is preliminary data.</text>
</comment>
<proteinExistence type="predicted"/>
<accession>A0AAV4N356</accession>
<reference evidence="1 2" key="1">
    <citation type="submission" date="2021-06" db="EMBL/GenBank/DDBJ databases">
        <title>Caerostris extrusa draft genome.</title>
        <authorList>
            <person name="Kono N."/>
            <person name="Arakawa K."/>
        </authorList>
    </citation>
    <scope>NUCLEOTIDE SEQUENCE [LARGE SCALE GENOMIC DNA]</scope>
</reference>
<dbReference type="EMBL" id="BPLR01002794">
    <property type="protein sequence ID" value="GIX77834.1"/>
    <property type="molecule type" value="Genomic_DNA"/>
</dbReference>
<name>A0AAV4N356_CAEEX</name>
<evidence type="ECO:0000313" key="2">
    <source>
        <dbReference type="Proteomes" id="UP001054945"/>
    </source>
</evidence>
<protein>
    <submittedName>
        <fullName evidence="1">Uncharacterized protein</fullName>
    </submittedName>
</protein>
<organism evidence="1 2">
    <name type="scientific">Caerostris extrusa</name>
    <name type="common">Bark spider</name>
    <name type="synonym">Caerostris bankana</name>
    <dbReference type="NCBI Taxonomy" id="172846"/>
    <lineage>
        <taxon>Eukaryota</taxon>
        <taxon>Metazoa</taxon>
        <taxon>Ecdysozoa</taxon>
        <taxon>Arthropoda</taxon>
        <taxon>Chelicerata</taxon>
        <taxon>Arachnida</taxon>
        <taxon>Araneae</taxon>
        <taxon>Araneomorphae</taxon>
        <taxon>Entelegynae</taxon>
        <taxon>Araneoidea</taxon>
        <taxon>Araneidae</taxon>
        <taxon>Caerostris</taxon>
    </lineage>
</organism>
<gene>
    <name evidence="1" type="ORF">CEXT_416121</name>
</gene>
<dbReference type="AlphaFoldDB" id="A0AAV4N356"/>
<sequence>MQPIILWKGGNSRGIGTRADGRSWKVKAASSKNLFINQEPNSSILGHTVKTGQCVILTLSSHAIRMVRVFAANHR</sequence>